<dbReference type="Proteomes" id="UP001055439">
    <property type="component" value="Chromosome 8"/>
</dbReference>
<gene>
    <name evidence="2" type="ORF">MUK42_13712</name>
</gene>
<reference evidence="2" key="1">
    <citation type="submission" date="2022-05" db="EMBL/GenBank/DDBJ databases">
        <title>The Musa troglodytarum L. genome provides insights into the mechanism of non-climacteric behaviour and enrichment of carotenoids.</title>
        <authorList>
            <person name="Wang J."/>
        </authorList>
    </citation>
    <scope>NUCLEOTIDE SEQUENCE</scope>
    <source>
        <tissue evidence="2">Leaf</tissue>
    </source>
</reference>
<feature type="region of interest" description="Disordered" evidence="1">
    <location>
        <begin position="29"/>
        <end position="49"/>
    </location>
</feature>
<evidence type="ECO:0000313" key="2">
    <source>
        <dbReference type="EMBL" id="URE35869.1"/>
    </source>
</evidence>
<feature type="compositionally biased region" description="Polar residues" evidence="1">
    <location>
        <begin position="38"/>
        <end position="49"/>
    </location>
</feature>
<name>A0A9E7L2U7_9LILI</name>
<accession>A0A9E7L2U7</accession>
<evidence type="ECO:0000313" key="3">
    <source>
        <dbReference type="Proteomes" id="UP001055439"/>
    </source>
</evidence>
<dbReference type="EMBL" id="CP097510">
    <property type="protein sequence ID" value="URE35869.1"/>
    <property type="molecule type" value="Genomic_DNA"/>
</dbReference>
<dbReference type="OrthoDB" id="3176171at2759"/>
<dbReference type="AlphaFoldDB" id="A0A9E7L2U7"/>
<evidence type="ECO:0000256" key="1">
    <source>
        <dbReference type="SAM" id="MobiDB-lite"/>
    </source>
</evidence>
<proteinExistence type="predicted"/>
<organism evidence="2 3">
    <name type="scientific">Musa troglodytarum</name>
    <name type="common">fe'i banana</name>
    <dbReference type="NCBI Taxonomy" id="320322"/>
    <lineage>
        <taxon>Eukaryota</taxon>
        <taxon>Viridiplantae</taxon>
        <taxon>Streptophyta</taxon>
        <taxon>Embryophyta</taxon>
        <taxon>Tracheophyta</taxon>
        <taxon>Spermatophyta</taxon>
        <taxon>Magnoliopsida</taxon>
        <taxon>Liliopsida</taxon>
        <taxon>Zingiberales</taxon>
        <taxon>Musaceae</taxon>
        <taxon>Musa</taxon>
    </lineage>
</organism>
<keyword evidence="3" id="KW-1185">Reference proteome</keyword>
<sequence length="75" mass="8261">MDAYREMGCGAIRLVHVLLPACRLRRGKDDLKMPTPTPTSSLEANNTTPSSQLTGLYSANIDVVPWYTKYAGSRC</sequence>
<protein>
    <submittedName>
        <fullName evidence="2">Uncharacterized protein</fullName>
    </submittedName>
</protein>